<dbReference type="KEGG" id="bgoe:IFJ75_02520"/>
<gene>
    <name evidence="2" type="ORF">IFJ75_02520</name>
</gene>
<sequence length="191" mass="20704">MKRVASLIFALGLAIAAPTVASAQQNLPAGTPEQREAMQKVAWLDGEWRGTAVMTTRAGTQTLRHTERIGTLLGGSIRVIEGHSYNPDGTTAFNAVAILSWDNEKKAYTMRSYAQGGVVEVPFEGDANGFRWTMTVPSGQIRYVTTLENGTWHEVGEFVMEGRPPFKVIEMHLTRIGDSAWPAAGAVSPGE</sequence>
<protein>
    <submittedName>
        <fullName evidence="2">DUF1579 domain-containing protein</fullName>
    </submittedName>
</protein>
<keyword evidence="1" id="KW-0732">Signal</keyword>
<organism evidence="2 3">
    <name type="scientific">Brevundimonas goettingensis</name>
    <dbReference type="NCBI Taxonomy" id="2774190"/>
    <lineage>
        <taxon>Bacteria</taxon>
        <taxon>Pseudomonadati</taxon>
        <taxon>Pseudomonadota</taxon>
        <taxon>Alphaproteobacteria</taxon>
        <taxon>Caulobacterales</taxon>
        <taxon>Caulobacteraceae</taxon>
        <taxon>Brevundimonas</taxon>
    </lineage>
</organism>
<feature type="chain" id="PRO_5037057297" evidence="1">
    <location>
        <begin position="24"/>
        <end position="191"/>
    </location>
</feature>
<dbReference type="EMBL" id="CP062222">
    <property type="protein sequence ID" value="QTC91823.1"/>
    <property type="molecule type" value="Genomic_DNA"/>
</dbReference>
<name>A0A975GWG8_9CAUL</name>
<feature type="signal peptide" evidence="1">
    <location>
        <begin position="1"/>
        <end position="23"/>
    </location>
</feature>
<evidence type="ECO:0000256" key="1">
    <source>
        <dbReference type="SAM" id="SignalP"/>
    </source>
</evidence>
<reference evidence="2" key="1">
    <citation type="submission" date="2020-09" db="EMBL/GenBank/DDBJ databases">
        <title>Brevundimonas sp. LVF2 isolated from a puddle in Goettingen, Germany.</title>
        <authorList>
            <person name="Friedrich I."/>
            <person name="Klassen A."/>
            <person name="Hannes N."/>
            <person name="Schneider D."/>
            <person name="Hertel R."/>
            <person name="Daniel R."/>
        </authorList>
    </citation>
    <scope>NUCLEOTIDE SEQUENCE</scope>
    <source>
        <strain evidence="2">LVF2</strain>
    </source>
</reference>
<dbReference type="AlphaFoldDB" id="A0A975GWG8"/>
<evidence type="ECO:0000313" key="3">
    <source>
        <dbReference type="Proteomes" id="UP000663918"/>
    </source>
</evidence>
<dbReference type="Proteomes" id="UP000663918">
    <property type="component" value="Chromosome"/>
</dbReference>
<keyword evidence="3" id="KW-1185">Reference proteome</keyword>
<dbReference type="RefSeq" id="WP_207870997.1">
    <property type="nucleotide sequence ID" value="NZ_CP062222.1"/>
</dbReference>
<evidence type="ECO:0000313" key="2">
    <source>
        <dbReference type="EMBL" id="QTC91823.1"/>
    </source>
</evidence>
<proteinExistence type="predicted"/>
<accession>A0A975GWG8</accession>